<dbReference type="PANTHER" id="PTHR36536">
    <property type="entry name" value="UPF0111 PROTEIN HI_1603"/>
    <property type="match status" value="1"/>
</dbReference>
<proteinExistence type="inferred from homology"/>
<dbReference type="InterPro" id="IPR038078">
    <property type="entry name" value="PhoU-like_sf"/>
</dbReference>
<dbReference type="InterPro" id="IPR018445">
    <property type="entry name" value="Put_Phosphate_transp_reg"/>
</dbReference>
<dbReference type="SUPFAM" id="SSF109755">
    <property type="entry name" value="PhoU-like"/>
    <property type="match status" value="1"/>
</dbReference>
<gene>
    <name evidence="3" type="ORF">H8D96_02475</name>
</gene>
<dbReference type="AlphaFoldDB" id="A0A8J6TP92"/>
<dbReference type="PANTHER" id="PTHR36536:SF3">
    <property type="entry name" value="UPF0111 PROTEIN HI_1603"/>
    <property type="match status" value="1"/>
</dbReference>
<dbReference type="Gene3D" id="1.20.58.220">
    <property type="entry name" value="Phosphate transport system protein phou homolog 2, domain 2"/>
    <property type="match status" value="1"/>
</dbReference>
<feature type="coiled-coil region" evidence="2">
    <location>
        <begin position="39"/>
        <end position="66"/>
    </location>
</feature>
<dbReference type="InterPro" id="IPR002727">
    <property type="entry name" value="DUF47"/>
</dbReference>
<dbReference type="NCBIfam" id="TIGR00153">
    <property type="entry name" value="TIGR00153 family protein"/>
    <property type="match status" value="1"/>
</dbReference>
<protein>
    <submittedName>
        <fullName evidence="3">TIGR00153 family protein</fullName>
    </submittedName>
</protein>
<keyword evidence="2" id="KW-0175">Coiled coil</keyword>
<evidence type="ECO:0000256" key="1">
    <source>
        <dbReference type="ARBA" id="ARBA00008591"/>
    </source>
</evidence>
<evidence type="ECO:0000313" key="4">
    <source>
        <dbReference type="Proteomes" id="UP000605201"/>
    </source>
</evidence>
<comment type="similarity">
    <text evidence="1">Belongs to the UPF0111 family.</text>
</comment>
<accession>A0A8J6TP92</accession>
<dbReference type="Pfam" id="PF01865">
    <property type="entry name" value="PhoU_div"/>
    <property type="match status" value="1"/>
</dbReference>
<comment type="caution">
    <text evidence="3">The sequence shown here is derived from an EMBL/GenBank/DDBJ whole genome shotgun (WGS) entry which is preliminary data.</text>
</comment>
<organism evidence="3 4">
    <name type="scientific">Candidatus Desulfatibia vada</name>
    <dbReference type="NCBI Taxonomy" id="2841696"/>
    <lineage>
        <taxon>Bacteria</taxon>
        <taxon>Pseudomonadati</taxon>
        <taxon>Thermodesulfobacteriota</taxon>
        <taxon>Desulfobacteria</taxon>
        <taxon>Desulfobacterales</taxon>
        <taxon>Desulfobacterales incertae sedis</taxon>
        <taxon>Candidatus Desulfatibia</taxon>
    </lineage>
</organism>
<dbReference type="EMBL" id="JACNIG010000079">
    <property type="protein sequence ID" value="MBC8430763.1"/>
    <property type="molecule type" value="Genomic_DNA"/>
</dbReference>
<evidence type="ECO:0000313" key="3">
    <source>
        <dbReference type="EMBL" id="MBC8430763.1"/>
    </source>
</evidence>
<sequence length="222" mass="25876">MRVPFLSMFMKSPFEGLQEHAEKVKECAWTFQQAMECYISDQCKRFEEMREEIIKLESEADAIKRRVRGHMPKGTMMPVSNFLIFSYLREQDSVLDAVEDTLDWISYRSEPGIADALKNDFLELVNAVINPIDELSVMVKEARSYFKNYSEEQRVIVKNIVRNLRKHEHKADTIEDIIKRKAFHMETDPVTVFHMIRLAEIIGSIADHAQNVGDVMRAMLSK</sequence>
<name>A0A8J6TP92_9BACT</name>
<reference evidence="3 4" key="1">
    <citation type="submission" date="2020-08" db="EMBL/GenBank/DDBJ databases">
        <title>Bridging the membrane lipid divide: bacteria of the FCB group superphylum have the potential to synthesize archaeal ether lipids.</title>
        <authorList>
            <person name="Villanueva L."/>
            <person name="Von Meijenfeldt F.A.B."/>
            <person name="Westbye A.B."/>
            <person name="Yadav S."/>
            <person name="Hopmans E.C."/>
            <person name="Dutilh B.E."/>
            <person name="Sinninghe Damste J.S."/>
        </authorList>
    </citation>
    <scope>NUCLEOTIDE SEQUENCE [LARGE SCALE GENOMIC DNA]</scope>
    <source>
        <strain evidence="3">NIOZ-UU17</strain>
    </source>
</reference>
<evidence type="ECO:0000256" key="2">
    <source>
        <dbReference type="SAM" id="Coils"/>
    </source>
</evidence>
<dbReference type="Proteomes" id="UP000605201">
    <property type="component" value="Unassembled WGS sequence"/>
</dbReference>